<evidence type="ECO:0000313" key="2">
    <source>
        <dbReference type="EMBL" id="RDK85190.1"/>
    </source>
</evidence>
<gene>
    <name evidence="2" type="ORF">C8D94_1038</name>
</gene>
<dbReference type="OrthoDB" id="9803752at2"/>
<dbReference type="AlphaFoldDB" id="A0A370QB09"/>
<comment type="caution">
    <text evidence="2">The sequence shown here is derived from an EMBL/GenBank/DDBJ whole genome shotgun (WGS) entry which is preliminary data.</text>
</comment>
<feature type="signal peptide" evidence="1">
    <location>
        <begin position="1"/>
        <end position="29"/>
    </location>
</feature>
<name>A0A370QB09_9FLAO</name>
<organism evidence="2 3">
    <name type="scientific">Marinirhabdus gelatinilytica</name>
    <dbReference type="NCBI Taxonomy" id="1703343"/>
    <lineage>
        <taxon>Bacteria</taxon>
        <taxon>Pseudomonadati</taxon>
        <taxon>Bacteroidota</taxon>
        <taxon>Flavobacteriia</taxon>
        <taxon>Flavobacteriales</taxon>
        <taxon>Flavobacteriaceae</taxon>
    </lineage>
</organism>
<reference evidence="2 3" key="1">
    <citation type="submission" date="2018-07" db="EMBL/GenBank/DDBJ databases">
        <title>Genomic Encyclopedia of Type Strains, Phase IV (KMG-IV): sequencing the most valuable type-strain genomes for metagenomic binning, comparative biology and taxonomic classification.</title>
        <authorList>
            <person name="Goeker M."/>
        </authorList>
    </citation>
    <scope>NUCLEOTIDE SEQUENCE [LARGE SCALE GENOMIC DNA]</scope>
    <source>
        <strain evidence="2 3">DSM 101478</strain>
    </source>
</reference>
<evidence type="ECO:0000256" key="1">
    <source>
        <dbReference type="SAM" id="SignalP"/>
    </source>
</evidence>
<accession>A0A370QB09</accession>
<sequence>MKIDFNTMMKTTQHIALLFTLCVTLLACGQNSPTFTPTQNSFQIDHDKNIIVLNIDVEDDITHDLTMLQLDETYHFSTTAEGLRDTENYEVEKDGETYKLFITKSPIIAIKIKDSLSKHPRKLGFFRYFDAGTTFTSVIGMDLRGNLSLTYPKKSFNLEFYTDSVSKGQKDIKLKKLRKDDDIILDGLYNEPLLLRAYTSQKLWKDIHTPHYASEEKKARATVDGFYVDLFVNDEYRGIYLVSEKINRGLLKLKKKKDGVVRGELFKAGYYDPGTSFKGAPDFKNSLPTWAGWEMEYPYEDYTAHYDNLHKAITFVTTSTDAEFTQQLPNYFEVDNLVDYFLFINLIRATDNLGKNFYLAKYTVDTPYFIVPWDMDGVLGTIQAGKRIPTTDDILSNHLFDRMVKDVTFKQKMNQRWAALRSTFFTEEALEERIRDTYTELLGEKKYERDLLAWNKGHEEEHLTYMLDWLQKRITYLDTYFKEE</sequence>
<dbReference type="Proteomes" id="UP000255317">
    <property type="component" value="Unassembled WGS sequence"/>
</dbReference>
<evidence type="ECO:0000313" key="3">
    <source>
        <dbReference type="Proteomes" id="UP000255317"/>
    </source>
</evidence>
<feature type="chain" id="PRO_5016597599" evidence="1">
    <location>
        <begin position="30"/>
        <end position="484"/>
    </location>
</feature>
<dbReference type="Pfam" id="PF08757">
    <property type="entry name" value="CotH"/>
    <property type="match status" value="1"/>
</dbReference>
<dbReference type="PANTHER" id="PTHR40050:SF1">
    <property type="entry name" value="INNER SPORE COAT PROTEIN H"/>
    <property type="match status" value="1"/>
</dbReference>
<protein>
    <submittedName>
        <fullName evidence="2">CotH protein</fullName>
    </submittedName>
</protein>
<dbReference type="PANTHER" id="PTHR40050">
    <property type="entry name" value="INNER SPORE COAT PROTEIN H"/>
    <property type="match status" value="1"/>
</dbReference>
<keyword evidence="1" id="KW-0732">Signal</keyword>
<dbReference type="PROSITE" id="PS51257">
    <property type="entry name" value="PROKAR_LIPOPROTEIN"/>
    <property type="match status" value="1"/>
</dbReference>
<keyword evidence="3" id="KW-1185">Reference proteome</keyword>
<dbReference type="InterPro" id="IPR014867">
    <property type="entry name" value="Spore_coat_CotH_CotH2/3/7"/>
</dbReference>
<dbReference type="EMBL" id="QRAO01000003">
    <property type="protein sequence ID" value="RDK85190.1"/>
    <property type="molecule type" value="Genomic_DNA"/>
</dbReference>
<proteinExistence type="predicted"/>